<dbReference type="EMBL" id="MFSP01000171">
    <property type="protein sequence ID" value="OGI62652.1"/>
    <property type="molecule type" value="Genomic_DNA"/>
</dbReference>
<name>A0A1F6UZ51_9PROT</name>
<proteinExistence type="predicted"/>
<comment type="caution">
    <text evidence="1">The sequence shown here is derived from an EMBL/GenBank/DDBJ whole genome shotgun (WGS) entry which is preliminary data.</text>
</comment>
<accession>A0A1F6UZ51</accession>
<evidence type="ECO:0000313" key="2">
    <source>
        <dbReference type="Proteomes" id="UP000179076"/>
    </source>
</evidence>
<dbReference type="Proteomes" id="UP000179076">
    <property type="component" value="Unassembled WGS sequence"/>
</dbReference>
<gene>
    <name evidence="1" type="ORF">A2W18_02750</name>
</gene>
<protein>
    <submittedName>
        <fullName evidence="1">Uncharacterized protein</fullName>
    </submittedName>
</protein>
<reference evidence="1 2" key="1">
    <citation type="journal article" date="2016" name="Nat. Commun.">
        <title>Thousands of microbial genomes shed light on interconnected biogeochemical processes in an aquifer system.</title>
        <authorList>
            <person name="Anantharaman K."/>
            <person name="Brown C.T."/>
            <person name="Hug L.A."/>
            <person name="Sharon I."/>
            <person name="Castelle C.J."/>
            <person name="Probst A.J."/>
            <person name="Thomas B.C."/>
            <person name="Singh A."/>
            <person name="Wilkins M.J."/>
            <person name="Karaoz U."/>
            <person name="Brodie E.L."/>
            <person name="Williams K.H."/>
            <person name="Hubbard S.S."/>
            <person name="Banfield J.F."/>
        </authorList>
    </citation>
    <scope>NUCLEOTIDE SEQUENCE [LARGE SCALE GENOMIC DNA]</scope>
</reference>
<organism evidence="1 2">
    <name type="scientific">Candidatus Muproteobacteria bacterium RBG_16_60_9</name>
    <dbReference type="NCBI Taxonomy" id="1817755"/>
    <lineage>
        <taxon>Bacteria</taxon>
        <taxon>Pseudomonadati</taxon>
        <taxon>Pseudomonadota</taxon>
        <taxon>Candidatus Muproteobacteria</taxon>
    </lineage>
</organism>
<evidence type="ECO:0000313" key="1">
    <source>
        <dbReference type="EMBL" id="OGI62652.1"/>
    </source>
</evidence>
<sequence>MLTYQVRPRVFKLESGQTLPFPEVGEVCFYFSPLQPFGLEAGGGHTAVQNVAATAGFNVNTGAHVIESKQPLVPLEITIEEPDRVVKLAGNVLTISQTFASNQELTELIQSIYFSYPMLLAVEFADPPIIERADGQVGGVTFRWELREWKMQYEITTQEKQEQSAASSWERIGILSRPGSRRLLAALHYFHVALRLARRGEIAGEFLPEMILNLSKVLEVLFPPSGDGKTRDATRAGLRKLGFSEKEIEADYVPAMALRNEIDVGHVDLSLFKVDQLTLVHGYAERAEWAFRLLFKRLLEATASGSFEIEPYEPKPAAGEAVRVIEILRDHAEKYER</sequence>
<dbReference type="AlphaFoldDB" id="A0A1F6UZ51"/>